<evidence type="ECO:0000313" key="2">
    <source>
        <dbReference type="EMBL" id="KAK7857134.1"/>
    </source>
</evidence>
<feature type="compositionally biased region" description="Polar residues" evidence="1">
    <location>
        <begin position="203"/>
        <end position="218"/>
    </location>
</feature>
<sequence>MTITGWKDPELGLDAREILGGITPEIQFPCTYSCDQFLGYSIVIGRGAVKLFKTWSFGRRQMDSGILPVNQFTDMSKSMSSVRFHISSGCGKAQDVVASSSTIQSLLEFDPQGIGPCNVDADKIIRLSFFSLEIFSGSGQKLKPSFSLKLRLIKHLKIGKGMGWQGGYIVGLNSKRHSCNGNDVMTWHMLNDIVLTRKKTNKKSQNPKSKPTNQPLAP</sequence>
<evidence type="ECO:0000256" key="1">
    <source>
        <dbReference type="SAM" id="MobiDB-lite"/>
    </source>
</evidence>
<gene>
    <name evidence="2" type="ORF">CFP56_019737</name>
</gene>
<dbReference type="AlphaFoldDB" id="A0AAW0M320"/>
<dbReference type="EMBL" id="PKMF04000030">
    <property type="protein sequence ID" value="KAK7857134.1"/>
    <property type="molecule type" value="Genomic_DNA"/>
</dbReference>
<reference evidence="2" key="1">
    <citation type="submission" date="2017-12" db="EMBL/GenBank/DDBJ databases">
        <authorList>
            <person name="Barbosa P."/>
            <person name="Usie A."/>
            <person name="Ramos A.M."/>
        </authorList>
    </citation>
    <scope>NUCLEOTIDE SEQUENCE</scope>
    <source>
        <strain evidence="2">HL8</strain>
        <tissue evidence="2">Leaves</tissue>
    </source>
</reference>
<organism evidence="2">
    <name type="scientific">Quercus suber</name>
    <name type="common">Cork oak</name>
    <dbReference type="NCBI Taxonomy" id="58331"/>
    <lineage>
        <taxon>Eukaryota</taxon>
        <taxon>Viridiplantae</taxon>
        <taxon>Streptophyta</taxon>
        <taxon>Embryophyta</taxon>
        <taxon>Tracheophyta</taxon>
        <taxon>Spermatophyta</taxon>
        <taxon>Magnoliopsida</taxon>
        <taxon>eudicotyledons</taxon>
        <taxon>Gunneridae</taxon>
        <taxon>Pentapetalae</taxon>
        <taxon>rosids</taxon>
        <taxon>fabids</taxon>
        <taxon>Fagales</taxon>
        <taxon>Fagaceae</taxon>
        <taxon>Quercus</taxon>
    </lineage>
</organism>
<accession>A0AAW0M320</accession>
<protein>
    <submittedName>
        <fullName evidence="2">Uncharacterized protein</fullName>
    </submittedName>
</protein>
<reference evidence="2" key="3">
    <citation type="submission" date="2023-07" db="EMBL/GenBank/DDBJ databases">
        <title>An improved reference 1 genome and first organelle genomes of Quercus suber.</title>
        <authorList>
            <consortium name="Genosuber Consortium"/>
            <person name="Usie A."/>
            <person name="Serra O."/>
            <person name="Barros P."/>
        </authorList>
    </citation>
    <scope>NUCLEOTIDE SEQUENCE</scope>
    <source>
        <strain evidence="2">HL8</strain>
        <tissue evidence="2">Leaves</tissue>
    </source>
</reference>
<comment type="caution">
    <text evidence="2">The sequence shown here is derived from an EMBL/GenBank/DDBJ whole genome shotgun (WGS) entry which is preliminary data.</text>
</comment>
<reference evidence="2" key="2">
    <citation type="journal article" date="2018" name="Sci. Data">
        <title>The draft genome sequence of cork oak.</title>
        <authorList>
            <person name="Ramos A.M."/>
            <person name="Usie A."/>
            <person name="Barbosa P."/>
            <person name="Barros P.M."/>
            <person name="Capote T."/>
            <person name="Chaves I."/>
            <person name="Simoes F."/>
            <person name="Abreu I."/>
            <person name="Carrasquinho I."/>
            <person name="Faro C."/>
            <person name="Guimaraes J.B."/>
            <person name="Mendonca D."/>
            <person name="Nobrega F."/>
            <person name="Rodrigues L."/>
            <person name="Saibo N.J.M."/>
            <person name="Varela M.C."/>
            <person name="Egas C."/>
            <person name="Matos J."/>
            <person name="Miguel C.M."/>
            <person name="Oliveira M.M."/>
            <person name="Ricardo C.P."/>
            <person name="Goncalves S."/>
        </authorList>
    </citation>
    <scope>NUCLEOTIDE SEQUENCE [LARGE SCALE GENOMIC DNA]</scope>
    <source>
        <strain evidence="2">HL8</strain>
    </source>
</reference>
<feature type="region of interest" description="Disordered" evidence="1">
    <location>
        <begin position="198"/>
        <end position="218"/>
    </location>
</feature>
<name>A0AAW0M320_QUESU</name>
<proteinExistence type="predicted"/>